<dbReference type="InterPro" id="IPR017981">
    <property type="entry name" value="GPCR_2-like_7TM"/>
</dbReference>
<evidence type="ECO:0000256" key="6">
    <source>
        <dbReference type="SAM" id="Phobius"/>
    </source>
</evidence>
<gene>
    <name evidence="8" type="ORF">BaRGS_00026856</name>
</gene>
<dbReference type="PROSITE" id="PS50261">
    <property type="entry name" value="G_PROTEIN_RECEP_F2_4"/>
    <property type="match status" value="1"/>
</dbReference>
<evidence type="ECO:0000259" key="7">
    <source>
        <dbReference type="PROSITE" id="PS50261"/>
    </source>
</evidence>
<keyword evidence="5 6" id="KW-0472">Membrane</keyword>
<sequence length="1195" mass="128376">ISILTHAHTVPGIAALRNAVTCNISTLYAGHPDGTSLDCTGAINGNTDTHWYNTKADNPNCVFTDYTKWPSYLFLNLRQTRTFHRIAIYHVRCKAGYWGDQCDKTCNRRCVDGTCNRDDGQCQCAPGWREPSCDVCDDSHYGEDCSRDCGRCTGGVPCHNITGFCPSCELGYIPPLCQNSCPVRKYGQNCALSCGHCADNVTCDHVDGHCPDGCGSGYLGELCDIECAKGRYGQNCSELCGNCHHKAICDHVTGQCPQGCPGNFSTTLCKVCVAGLWGENCTESCGQCAGDGSCDRMTAECSAGCVAGWNGTVCQQKGCKPVGNFNSSLCVGCVDGWYGDQCQTECSQNCSPLKCDQDDGGCEGCEAGYWGDQCDKTCNRGCVDGTCNRDDGQCQCAPGWREPSCAACPVRKYGQNCALSCGHCADNVTCDHVDGHCPDGCGSGYLGELCDIECAKGRYGQNCSELCGNCHNKAICDHVTGHCPQGCPGNFSTTLCKVCVAGLWGENCTESCGQCAGDGSCDRMTAECSAGCVAGWNGTVCQQKGCVDGWYGDQCRTECSQNCSPLKCDQDDGGCEACDNHHYGDDCDGECGNCTDGASCDKKTGHCPSCEPGYNPPLCQNLCPEKTYGQNCSTNCGPCADDVTCHPVTGSCPDGCGPGYLGQRCDAECPKGQYGQNCSESCGYCHNTTTCDHVNGHCPDRCCGNFSVPLCQVAGVENFLNQTTFMTNQTVVENVVQDLSRVMDFPTSQLRQDNVGQRLLNVIERVSREGALSDGQLTATSPNLVISARAVDSRNFSGLTFTAFAGEDNHFQDGEVQAYSRTSVPETSDDISSLVLPANLLTSLGNVSRIATTVHVDGRLFEAIAPPPDPNESYATKDVDHVRKVNSYVMSASVVGHDEVINLQDPIVIGLVHVNKGYVINESSTTSGVYRRIQRMNTSSKILVSLCVALALSDLVFVVGMQDYTLKHPAACKAVSMLLHFCLLSSMCWMLMEAFYMYLSFVHVFRTSSTHIILKFSCFAWGVPVLIVAITAGVSTADSYSPLDSGICWLTGTAFYAAFVGPVCLILLLNLVSFVLVLRVILGLTDKQETSQAAQKLRRAIGVVVLLGLTWVFGLLSIEDTSQIVFNYLFAVFNSLQGLFIFLFYCVFNKNTRAIWQRCFRTCVTSRPAGDVFLVTTTSDNTRSTDPVAATSSSV</sequence>
<feature type="transmembrane region" description="Helical" evidence="6">
    <location>
        <begin position="1124"/>
        <end position="1148"/>
    </location>
</feature>
<feature type="domain" description="G-protein coupled receptors family 2 profile 2" evidence="7">
    <location>
        <begin position="930"/>
        <end position="1149"/>
    </location>
</feature>
<reference evidence="8 9" key="1">
    <citation type="journal article" date="2023" name="Sci. Data">
        <title>Genome assembly of the Korean intertidal mud-creeper Batillaria attramentaria.</title>
        <authorList>
            <person name="Patra A.K."/>
            <person name="Ho P.T."/>
            <person name="Jun S."/>
            <person name="Lee S.J."/>
            <person name="Kim Y."/>
            <person name="Won Y.J."/>
        </authorList>
    </citation>
    <scope>NUCLEOTIDE SEQUENCE [LARGE SCALE GENOMIC DNA]</scope>
    <source>
        <strain evidence="8">Wonlab-2016</strain>
    </source>
</reference>
<keyword evidence="2" id="KW-0245">EGF-like domain</keyword>
<keyword evidence="9" id="KW-1185">Reference proteome</keyword>
<feature type="transmembrane region" description="Helical" evidence="6">
    <location>
        <begin position="1012"/>
        <end position="1034"/>
    </location>
</feature>
<dbReference type="PRINTS" id="PR00249">
    <property type="entry name" value="GPCRSECRETIN"/>
</dbReference>
<dbReference type="AlphaFoldDB" id="A0ABD0K502"/>
<dbReference type="Pfam" id="PF00002">
    <property type="entry name" value="7tm_2"/>
    <property type="match status" value="1"/>
</dbReference>
<evidence type="ECO:0000256" key="2">
    <source>
        <dbReference type="ARBA" id="ARBA00022536"/>
    </source>
</evidence>
<keyword evidence="4 6" id="KW-1133">Transmembrane helix</keyword>
<proteinExistence type="predicted"/>
<comment type="subcellular location">
    <subcellularLocation>
        <location evidence="1">Membrane</location>
        <topology evidence="1">Multi-pass membrane protein</topology>
    </subcellularLocation>
</comment>
<organism evidence="8 9">
    <name type="scientific">Batillaria attramentaria</name>
    <dbReference type="NCBI Taxonomy" id="370345"/>
    <lineage>
        <taxon>Eukaryota</taxon>
        <taxon>Metazoa</taxon>
        <taxon>Spiralia</taxon>
        <taxon>Lophotrochozoa</taxon>
        <taxon>Mollusca</taxon>
        <taxon>Gastropoda</taxon>
        <taxon>Caenogastropoda</taxon>
        <taxon>Sorbeoconcha</taxon>
        <taxon>Cerithioidea</taxon>
        <taxon>Batillariidae</taxon>
        <taxon>Batillaria</taxon>
    </lineage>
</organism>
<dbReference type="Gene3D" id="1.20.1070.10">
    <property type="entry name" value="Rhodopsin 7-helix transmembrane proteins"/>
    <property type="match status" value="1"/>
</dbReference>
<dbReference type="InterPro" id="IPR000742">
    <property type="entry name" value="EGF"/>
</dbReference>
<dbReference type="Gene3D" id="2.170.300.10">
    <property type="entry name" value="Tie2 ligand-binding domain superfamily"/>
    <property type="match status" value="4"/>
</dbReference>
<dbReference type="PANTHER" id="PTHR24043">
    <property type="entry name" value="SCAVENGER RECEPTOR CLASS F"/>
    <property type="match status" value="1"/>
</dbReference>
<dbReference type="SMART" id="SM00181">
    <property type="entry name" value="EGF"/>
    <property type="match status" value="11"/>
</dbReference>
<dbReference type="EMBL" id="JACVVK020000254">
    <property type="protein sequence ID" value="KAK7481948.1"/>
    <property type="molecule type" value="Genomic_DNA"/>
</dbReference>
<evidence type="ECO:0000256" key="3">
    <source>
        <dbReference type="ARBA" id="ARBA00022692"/>
    </source>
</evidence>
<protein>
    <recommendedName>
        <fullName evidence="7">G-protein coupled receptors family 2 profile 2 domain-containing protein</fullName>
    </recommendedName>
</protein>
<dbReference type="SUPFAM" id="SSF81321">
    <property type="entry name" value="Family A G protein-coupled receptor-like"/>
    <property type="match status" value="1"/>
</dbReference>
<dbReference type="PANTHER" id="PTHR24043:SF8">
    <property type="entry name" value="EGF-LIKE DOMAIN-CONTAINING PROTEIN"/>
    <property type="match status" value="1"/>
</dbReference>
<evidence type="ECO:0000256" key="5">
    <source>
        <dbReference type="ARBA" id="ARBA00023136"/>
    </source>
</evidence>
<feature type="transmembrane region" description="Helical" evidence="6">
    <location>
        <begin position="1054"/>
        <end position="1078"/>
    </location>
</feature>
<dbReference type="GO" id="GO:0016020">
    <property type="term" value="C:membrane"/>
    <property type="evidence" value="ECO:0007669"/>
    <property type="project" value="UniProtKB-SubCell"/>
</dbReference>
<dbReference type="InterPro" id="IPR042635">
    <property type="entry name" value="MEGF10/SREC1/2-like"/>
</dbReference>
<dbReference type="CDD" id="cd15040">
    <property type="entry name" value="7tmB2_Adhesion"/>
    <property type="match status" value="1"/>
</dbReference>
<feature type="transmembrane region" description="Helical" evidence="6">
    <location>
        <begin position="1099"/>
        <end position="1118"/>
    </location>
</feature>
<accession>A0ABD0K502</accession>
<evidence type="ECO:0000313" key="9">
    <source>
        <dbReference type="Proteomes" id="UP001519460"/>
    </source>
</evidence>
<keyword evidence="3 6" id="KW-0812">Transmembrane</keyword>
<evidence type="ECO:0000313" key="8">
    <source>
        <dbReference type="EMBL" id="KAK7481948.1"/>
    </source>
</evidence>
<evidence type="ECO:0000256" key="4">
    <source>
        <dbReference type="ARBA" id="ARBA00022989"/>
    </source>
</evidence>
<dbReference type="InterPro" id="IPR000832">
    <property type="entry name" value="GPCR_2_secretin-like"/>
</dbReference>
<evidence type="ECO:0000256" key="1">
    <source>
        <dbReference type="ARBA" id="ARBA00004141"/>
    </source>
</evidence>
<comment type="caution">
    <text evidence="8">The sequence shown here is derived from an EMBL/GenBank/DDBJ whole genome shotgun (WGS) entry which is preliminary data.</text>
</comment>
<name>A0ABD0K502_9CAEN</name>
<dbReference type="Proteomes" id="UP001519460">
    <property type="component" value="Unassembled WGS sequence"/>
</dbReference>
<feature type="non-terminal residue" evidence="8">
    <location>
        <position position="1"/>
    </location>
</feature>